<organism evidence="3 4">
    <name type="scientific">Microbacterium hydrocarbonoxydans</name>
    <dbReference type="NCBI Taxonomy" id="273678"/>
    <lineage>
        <taxon>Bacteria</taxon>
        <taxon>Bacillati</taxon>
        <taxon>Actinomycetota</taxon>
        <taxon>Actinomycetes</taxon>
        <taxon>Micrococcales</taxon>
        <taxon>Microbacteriaceae</taxon>
        <taxon>Microbacterium</taxon>
    </lineage>
</organism>
<dbReference type="Gene3D" id="3.40.30.10">
    <property type="entry name" value="Glutaredoxin"/>
    <property type="match status" value="1"/>
</dbReference>
<evidence type="ECO:0000259" key="2">
    <source>
        <dbReference type="Pfam" id="PF13462"/>
    </source>
</evidence>
<dbReference type="OrthoDB" id="117402at2"/>
<dbReference type="AlphaFoldDB" id="A0A0M2HWR7"/>
<keyword evidence="3" id="KW-0808">Transferase</keyword>
<keyword evidence="3" id="KW-0418">Kinase</keyword>
<sequence>MAVAKKSTNWFVVGVSTAVVIVLVAIGAAVWWANSLATGPGTAPQSALVDKDTGAITFGTGDDVVDTYVDFMCPICGDFEDQYGEQLQTAAADNAITLNIHPISILDRYSQNTKYSTRAASAMYCVADKAPDAALGYFNSLFTNQPEENSVGLSDDELASLANEAGAGAAADCIADGTYKTFVASQTTKHDIQGTPTVEVNGKRLDLQAGEITKLEDVLAKAGTAGSGADGDSSDK</sequence>
<dbReference type="Pfam" id="PF13462">
    <property type="entry name" value="Thioredoxin_4"/>
    <property type="match status" value="1"/>
</dbReference>
<dbReference type="EMBL" id="JYJB01000005">
    <property type="protein sequence ID" value="KJL48889.1"/>
    <property type="molecule type" value="Genomic_DNA"/>
</dbReference>
<proteinExistence type="predicted"/>
<accession>A0A0M2HWR7</accession>
<feature type="domain" description="Thioredoxin-like fold" evidence="2">
    <location>
        <begin position="63"/>
        <end position="206"/>
    </location>
</feature>
<reference evidence="3 4" key="1">
    <citation type="submission" date="2015-02" db="EMBL/GenBank/DDBJ databases">
        <title>Draft genome sequences of ten Microbacterium spp. with emphasis on heavy metal contaminated environments.</title>
        <authorList>
            <person name="Corretto E."/>
        </authorList>
    </citation>
    <scope>NUCLEOTIDE SEQUENCE [LARGE SCALE GENOMIC DNA]</scope>
    <source>
        <strain evidence="3 4">SA35</strain>
    </source>
</reference>
<dbReference type="PATRIC" id="fig|273678.4.peg.510"/>
<dbReference type="STRING" id="273678.RS84_00519"/>
<dbReference type="GO" id="GO:0004674">
    <property type="term" value="F:protein serine/threonine kinase activity"/>
    <property type="evidence" value="ECO:0007669"/>
    <property type="project" value="UniProtKB-EC"/>
</dbReference>
<keyword evidence="1" id="KW-0472">Membrane</keyword>
<name>A0A0M2HWR7_9MICO</name>
<comment type="caution">
    <text evidence="3">The sequence shown here is derived from an EMBL/GenBank/DDBJ whole genome shotgun (WGS) entry which is preliminary data.</text>
</comment>
<dbReference type="Proteomes" id="UP000033900">
    <property type="component" value="Unassembled WGS sequence"/>
</dbReference>
<dbReference type="SUPFAM" id="SSF52833">
    <property type="entry name" value="Thioredoxin-like"/>
    <property type="match status" value="1"/>
</dbReference>
<dbReference type="CDD" id="cd02972">
    <property type="entry name" value="DsbA_family"/>
    <property type="match status" value="1"/>
</dbReference>
<protein>
    <submittedName>
        <fullName evidence="3">Serine/threonine-protein kinase PknE</fullName>
        <ecNumber evidence="3">2.7.11.1</ecNumber>
    </submittedName>
</protein>
<dbReference type="InterPro" id="IPR012336">
    <property type="entry name" value="Thioredoxin-like_fold"/>
</dbReference>
<gene>
    <name evidence="3" type="primary">pknE_2</name>
    <name evidence="3" type="ORF">RS84_00519</name>
</gene>
<dbReference type="InterPro" id="IPR036249">
    <property type="entry name" value="Thioredoxin-like_sf"/>
</dbReference>
<keyword evidence="4" id="KW-1185">Reference proteome</keyword>
<dbReference type="RefSeq" id="WP_045256202.1">
    <property type="nucleotide sequence ID" value="NZ_JYJB01000005.1"/>
</dbReference>
<dbReference type="EC" id="2.7.11.1" evidence="3"/>
<evidence type="ECO:0000313" key="3">
    <source>
        <dbReference type="EMBL" id="KJL48889.1"/>
    </source>
</evidence>
<feature type="transmembrane region" description="Helical" evidence="1">
    <location>
        <begin position="12"/>
        <end position="33"/>
    </location>
</feature>
<evidence type="ECO:0000313" key="4">
    <source>
        <dbReference type="Proteomes" id="UP000033900"/>
    </source>
</evidence>
<keyword evidence="1" id="KW-1133">Transmembrane helix</keyword>
<keyword evidence="1" id="KW-0812">Transmembrane</keyword>
<evidence type="ECO:0000256" key="1">
    <source>
        <dbReference type="SAM" id="Phobius"/>
    </source>
</evidence>